<dbReference type="RefSeq" id="WP_042018630.1">
    <property type="nucleotide sequence ID" value="NZ_CDBW01000006.1"/>
</dbReference>
<dbReference type="Pfam" id="PF00106">
    <property type="entry name" value="adh_short"/>
    <property type="match status" value="1"/>
</dbReference>
<dbReference type="CDD" id="cd05233">
    <property type="entry name" value="SDR_c"/>
    <property type="match status" value="1"/>
</dbReference>
<evidence type="ECO:0000256" key="2">
    <source>
        <dbReference type="RuleBase" id="RU000363"/>
    </source>
</evidence>
<dbReference type="PANTHER" id="PTHR42760">
    <property type="entry name" value="SHORT-CHAIN DEHYDROGENASES/REDUCTASES FAMILY MEMBER"/>
    <property type="match status" value="1"/>
</dbReference>
<comment type="caution">
    <text evidence="3">The sequence shown here is derived from an EMBL/GenBank/DDBJ whole genome shotgun (WGS) entry which is preliminary data.</text>
</comment>
<name>A0A1S2D016_AERSO</name>
<dbReference type="EMBL" id="MKFU01000012">
    <property type="protein sequence ID" value="OHY93353.1"/>
    <property type="molecule type" value="Genomic_DNA"/>
</dbReference>
<dbReference type="OrthoDB" id="9801056at2"/>
<dbReference type="Gene3D" id="3.40.50.720">
    <property type="entry name" value="NAD(P)-binding Rossmann-like Domain"/>
    <property type="match status" value="1"/>
</dbReference>
<evidence type="ECO:0000313" key="3">
    <source>
        <dbReference type="EMBL" id="OHY93353.1"/>
    </source>
</evidence>
<protein>
    <submittedName>
        <fullName evidence="3">Clavaldehyde dehydrogenase</fullName>
    </submittedName>
</protein>
<evidence type="ECO:0000256" key="1">
    <source>
        <dbReference type="ARBA" id="ARBA00006484"/>
    </source>
</evidence>
<dbReference type="PRINTS" id="PR00081">
    <property type="entry name" value="GDHRDH"/>
</dbReference>
<comment type="similarity">
    <text evidence="1 2">Belongs to the short-chain dehydrogenases/reductases (SDR) family.</text>
</comment>
<dbReference type="InterPro" id="IPR002347">
    <property type="entry name" value="SDR_fam"/>
</dbReference>
<dbReference type="GO" id="GO:0030497">
    <property type="term" value="P:fatty acid elongation"/>
    <property type="evidence" value="ECO:0007669"/>
    <property type="project" value="TreeGrafter"/>
</dbReference>
<dbReference type="AlphaFoldDB" id="A0A1S2D016"/>
<dbReference type="GeneID" id="58920935"/>
<dbReference type="STRING" id="646.BJD16_03590"/>
<organism evidence="3 4">
    <name type="scientific">Aeromonas sobria</name>
    <dbReference type="NCBI Taxonomy" id="646"/>
    <lineage>
        <taxon>Bacteria</taxon>
        <taxon>Pseudomonadati</taxon>
        <taxon>Pseudomonadota</taxon>
        <taxon>Gammaproteobacteria</taxon>
        <taxon>Aeromonadales</taxon>
        <taxon>Aeromonadaceae</taxon>
        <taxon>Aeromonas</taxon>
    </lineage>
</organism>
<sequence length="208" mass="22479">MNVLITGGNGDLAKHVSSRLSELANYLVDTPSRVELDVTSPESVEKYFAAHHFDVVVNCAGSLYSSLVVESDPALWINDIQTNLIGSYLVSRMALKSNHQCRIVNIASTAAFNAYKDWTSYCAAKAGVIKLTQGLAKDGYNIVAICPGAINTKLRGKLSIDNPNVMSIEEGAGPIINAITTDEYNSGDIVFYRKGSIIINPEFIFDGV</sequence>
<dbReference type="PANTHER" id="PTHR42760:SF40">
    <property type="entry name" value="3-OXOACYL-[ACYL-CARRIER-PROTEIN] REDUCTASE, CHLOROPLASTIC"/>
    <property type="match status" value="1"/>
</dbReference>
<dbReference type="SUPFAM" id="SSF51735">
    <property type="entry name" value="NAD(P)-binding Rossmann-fold domains"/>
    <property type="match status" value="1"/>
</dbReference>
<dbReference type="Proteomes" id="UP000179934">
    <property type="component" value="Unassembled WGS sequence"/>
</dbReference>
<proteinExistence type="inferred from homology"/>
<reference evidence="3 4" key="1">
    <citation type="submission" date="2016-09" db="EMBL/GenBank/DDBJ databases">
        <title>Draft Genome Sequence of Aeromonas sobria Strain 08005, Isolated from Sick Rana catesbeiana.</title>
        <authorList>
            <person name="Yang Q."/>
        </authorList>
    </citation>
    <scope>NUCLEOTIDE SEQUENCE [LARGE SCALE GENOMIC DNA]</scope>
    <source>
        <strain evidence="3 4">08005</strain>
    </source>
</reference>
<gene>
    <name evidence="3" type="ORF">BJD16_03590</name>
</gene>
<accession>A0A1S2D016</accession>
<dbReference type="InterPro" id="IPR036291">
    <property type="entry name" value="NAD(P)-bd_dom_sf"/>
</dbReference>
<dbReference type="PRINTS" id="PR00080">
    <property type="entry name" value="SDRFAMILY"/>
</dbReference>
<dbReference type="GO" id="GO:0016616">
    <property type="term" value="F:oxidoreductase activity, acting on the CH-OH group of donors, NAD or NADP as acceptor"/>
    <property type="evidence" value="ECO:0007669"/>
    <property type="project" value="TreeGrafter"/>
</dbReference>
<evidence type="ECO:0000313" key="4">
    <source>
        <dbReference type="Proteomes" id="UP000179934"/>
    </source>
</evidence>